<dbReference type="Proteomes" id="UP000830326">
    <property type="component" value="Chromosome"/>
</dbReference>
<sequence length="78" mass="8566">MKTATFFIKGMNDDSDVSKVSHALHDVWGIRKAEVSLNLNKATLSYDEAASSLEDFEQAIMDSGFEAEMDNREGGVHG</sequence>
<dbReference type="RefSeq" id="WP_245032029.1">
    <property type="nucleotide sequence ID" value="NZ_CP095075.1"/>
</dbReference>
<dbReference type="PROSITE" id="PS50846">
    <property type="entry name" value="HMA_2"/>
    <property type="match status" value="1"/>
</dbReference>
<protein>
    <submittedName>
        <fullName evidence="2">Cation transporter</fullName>
    </submittedName>
</protein>
<gene>
    <name evidence="2" type="ORF">MUO15_19675</name>
</gene>
<dbReference type="Pfam" id="PF00403">
    <property type="entry name" value="HMA"/>
    <property type="match status" value="1"/>
</dbReference>
<proteinExistence type="predicted"/>
<accession>A0ABY4HA64</accession>
<keyword evidence="3" id="KW-1185">Reference proteome</keyword>
<dbReference type="InterPro" id="IPR006121">
    <property type="entry name" value="HMA_dom"/>
</dbReference>
<dbReference type="EMBL" id="CP095075">
    <property type="protein sequence ID" value="UOR11754.1"/>
    <property type="molecule type" value="Genomic_DNA"/>
</dbReference>
<dbReference type="Gene3D" id="3.30.70.100">
    <property type="match status" value="1"/>
</dbReference>
<name>A0ABY4HA64_9BACI</name>
<reference evidence="2" key="1">
    <citation type="submission" date="2022-04" db="EMBL/GenBank/DDBJ databases">
        <title>Halobacillus sp. isolated from saltern.</title>
        <authorList>
            <person name="Won M."/>
            <person name="Lee C.-M."/>
            <person name="Woen H.-Y."/>
            <person name="Kwon S.-W."/>
        </authorList>
    </citation>
    <scope>NUCLEOTIDE SEQUENCE</scope>
    <source>
        <strain evidence="2">SSHM10-5</strain>
    </source>
</reference>
<evidence type="ECO:0000313" key="3">
    <source>
        <dbReference type="Proteomes" id="UP000830326"/>
    </source>
</evidence>
<dbReference type="SUPFAM" id="SSF55008">
    <property type="entry name" value="HMA, heavy metal-associated domain"/>
    <property type="match status" value="1"/>
</dbReference>
<dbReference type="CDD" id="cd00371">
    <property type="entry name" value="HMA"/>
    <property type="match status" value="1"/>
</dbReference>
<evidence type="ECO:0000313" key="2">
    <source>
        <dbReference type="EMBL" id="UOR11754.1"/>
    </source>
</evidence>
<dbReference type="InterPro" id="IPR036163">
    <property type="entry name" value="HMA_dom_sf"/>
</dbReference>
<feature type="domain" description="HMA" evidence="1">
    <location>
        <begin position="2"/>
        <end position="68"/>
    </location>
</feature>
<evidence type="ECO:0000259" key="1">
    <source>
        <dbReference type="PROSITE" id="PS50846"/>
    </source>
</evidence>
<organism evidence="2 3">
    <name type="scientific">Halobacillus amylolyticus</name>
    <dbReference type="NCBI Taxonomy" id="2932259"/>
    <lineage>
        <taxon>Bacteria</taxon>
        <taxon>Bacillati</taxon>
        <taxon>Bacillota</taxon>
        <taxon>Bacilli</taxon>
        <taxon>Bacillales</taxon>
        <taxon>Bacillaceae</taxon>
        <taxon>Halobacillus</taxon>
    </lineage>
</organism>